<dbReference type="AlphaFoldDB" id="A0A4R8M164"/>
<keyword evidence="3" id="KW-1003">Cell membrane</keyword>
<evidence type="ECO:0000256" key="1">
    <source>
        <dbReference type="ARBA" id="ARBA00004429"/>
    </source>
</evidence>
<reference evidence="11 12" key="1">
    <citation type="submission" date="2019-03" db="EMBL/GenBank/DDBJ databases">
        <title>Genomic Encyclopedia of Type Strains, Phase IV (KMG-IV): sequencing the most valuable type-strain genomes for metagenomic binning, comparative biology and taxonomic classification.</title>
        <authorList>
            <person name="Goeker M."/>
        </authorList>
    </citation>
    <scope>NUCLEOTIDE SEQUENCE [LARGE SCALE GENOMIC DNA]</scope>
    <source>
        <strain evidence="11 12">DSM 25964</strain>
    </source>
</reference>
<evidence type="ECO:0000256" key="6">
    <source>
        <dbReference type="ARBA" id="ARBA00022989"/>
    </source>
</evidence>
<evidence type="ECO:0000256" key="9">
    <source>
        <dbReference type="SAM" id="Phobius"/>
    </source>
</evidence>
<dbReference type="GO" id="GO:0015740">
    <property type="term" value="P:C4-dicarboxylate transport"/>
    <property type="evidence" value="ECO:0007669"/>
    <property type="project" value="TreeGrafter"/>
</dbReference>
<evidence type="ECO:0000259" key="10">
    <source>
        <dbReference type="Pfam" id="PF04290"/>
    </source>
</evidence>
<feature type="domain" description="Tripartite ATP-independent periplasmic transporters DctQ component" evidence="10">
    <location>
        <begin position="28"/>
        <end position="158"/>
    </location>
</feature>
<comment type="similarity">
    <text evidence="8">Belongs to the TRAP transporter small permease family.</text>
</comment>
<evidence type="ECO:0000256" key="7">
    <source>
        <dbReference type="ARBA" id="ARBA00023136"/>
    </source>
</evidence>
<organism evidence="11 12">
    <name type="scientific">Aminivibrio pyruvatiphilus</name>
    <dbReference type="NCBI Taxonomy" id="1005740"/>
    <lineage>
        <taxon>Bacteria</taxon>
        <taxon>Thermotogati</taxon>
        <taxon>Synergistota</taxon>
        <taxon>Synergistia</taxon>
        <taxon>Synergistales</taxon>
        <taxon>Aminobacteriaceae</taxon>
        <taxon>Aminivibrio</taxon>
    </lineage>
</organism>
<proteinExistence type="inferred from homology"/>
<feature type="transmembrane region" description="Helical" evidence="9">
    <location>
        <begin position="53"/>
        <end position="69"/>
    </location>
</feature>
<evidence type="ECO:0000313" key="12">
    <source>
        <dbReference type="Proteomes" id="UP000295066"/>
    </source>
</evidence>
<dbReference type="PANTHER" id="PTHR35011:SF10">
    <property type="entry name" value="TRAP TRANSPORTER SMALL PERMEASE PROTEIN"/>
    <property type="match status" value="1"/>
</dbReference>
<sequence length="171" mass="19392">MFKIIRSAVEKGNLVLGYVSGLGILLMGLMLFYEVVCRYFFRSPTIWAQEMSIYLFMWTMLAGGAYTLQQGKHVRIDLVIEHLSIRTQHFLEMVTSVAGMVFCAVITWQAYEMIVASIGYNKVSATLLRVPMWIPQMALLLGFALLTLQFAIIIVDRFNSVFGKNEEGQSC</sequence>
<dbReference type="EMBL" id="SORI01000023">
    <property type="protein sequence ID" value="TDY55399.1"/>
    <property type="molecule type" value="Genomic_DNA"/>
</dbReference>
<evidence type="ECO:0000313" key="11">
    <source>
        <dbReference type="EMBL" id="TDY55399.1"/>
    </source>
</evidence>
<dbReference type="GO" id="GO:0022857">
    <property type="term" value="F:transmembrane transporter activity"/>
    <property type="evidence" value="ECO:0007669"/>
    <property type="project" value="TreeGrafter"/>
</dbReference>
<comment type="subcellular location">
    <subcellularLocation>
        <location evidence="1">Cell inner membrane</location>
        <topology evidence="1">Multi-pass membrane protein</topology>
    </subcellularLocation>
</comment>
<keyword evidence="7 9" id="KW-0472">Membrane</keyword>
<dbReference type="GO" id="GO:0005886">
    <property type="term" value="C:plasma membrane"/>
    <property type="evidence" value="ECO:0007669"/>
    <property type="project" value="UniProtKB-SubCell"/>
</dbReference>
<dbReference type="Pfam" id="PF04290">
    <property type="entry name" value="DctQ"/>
    <property type="match status" value="1"/>
</dbReference>
<comment type="caution">
    <text evidence="11">The sequence shown here is derived from an EMBL/GenBank/DDBJ whole genome shotgun (WGS) entry which is preliminary data.</text>
</comment>
<dbReference type="RefSeq" id="WP_133958930.1">
    <property type="nucleotide sequence ID" value="NZ_SORI01000023.1"/>
</dbReference>
<keyword evidence="5 9" id="KW-0812">Transmembrane</keyword>
<dbReference type="PANTHER" id="PTHR35011">
    <property type="entry name" value="2,3-DIKETO-L-GULONATE TRAP TRANSPORTER SMALL PERMEASE PROTEIN YIAM"/>
    <property type="match status" value="1"/>
</dbReference>
<dbReference type="Proteomes" id="UP000295066">
    <property type="component" value="Unassembled WGS sequence"/>
</dbReference>
<feature type="transmembrane region" description="Helical" evidence="9">
    <location>
        <begin position="131"/>
        <end position="155"/>
    </location>
</feature>
<dbReference type="InterPro" id="IPR007387">
    <property type="entry name" value="TRAP_DctQ"/>
</dbReference>
<evidence type="ECO:0000256" key="2">
    <source>
        <dbReference type="ARBA" id="ARBA00022448"/>
    </source>
</evidence>
<keyword evidence="4" id="KW-0997">Cell inner membrane</keyword>
<name>A0A4R8M164_9BACT</name>
<dbReference type="InterPro" id="IPR055348">
    <property type="entry name" value="DctQ"/>
</dbReference>
<feature type="transmembrane region" description="Helical" evidence="9">
    <location>
        <begin position="12"/>
        <end position="33"/>
    </location>
</feature>
<protein>
    <submittedName>
        <fullName evidence="11">TRAP-type C4-dicarboxylate transport system permease small subunit</fullName>
    </submittedName>
</protein>
<keyword evidence="12" id="KW-1185">Reference proteome</keyword>
<dbReference type="OrthoDB" id="63744at2"/>
<accession>A0A4R8M164</accession>
<gene>
    <name evidence="11" type="ORF">C8D99_1233</name>
</gene>
<evidence type="ECO:0000256" key="3">
    <source>
        <dbReference type="ARBA" id="ARBA00022475"/>
    </source>
</evidence>
<keyword evidence="6 9" id="KW-1133">Transmembrane helix</keyword>
<keyword evidence="2" id="KW-0813">Transport</keyword>
<evidence type="ECO:0000256" key="4">
    <source>
        <dbReference type="ARBA" id="ARBA00022519"/>
    </source>
</evidence>
<feature type="transmembrane region" description="Helical" evidence="9">
    <location>
        <begin position="90"/>
        <end position="111"/>
    </location>
</feature>
<evidence type="ECO:0000256" key="5">
    <source>
        <dbReference type="ARBA" id="ARBA00022692"/>
    </source>
</evidence>
<evidence type="ECO:0000256" key="8">
    <source>
        <dbReference type="ARBA" id="ARBA00038436"/>
    </source>
</evidence>